<dbReference type="PANTHER" id="PTHR30565:SF9">
    <property type="entry name" value="PROTEIN YCIF"/>
    <property type="match status" value="1"/>
</dbReference>
<dbReference type="InterPro" id="IPR012347">
    <property type="entry name" value="Ferritin-like"/>
</dbReference>
<proteinExistence type="predicted"/>
<dbReference type="SUPFAM" id="SSF47240">
    <property type="entry name" value="Ferritin-like"/>
    <property type="match status" value="1"/>
</dbReference>
<evidence type="ECO:0000313" key="3">
    <source>
        <dbReference type="Proteomes" id="UP000267223"/>
    </source>
</evidence>
<dbReference type="InterPro" id="IPR047114">
    <property type="entry name" value="YciF"/>
</dbReference>
<feature type="compositionally biased region" description="Low complexity" evidence="1">
    <location>
        <begin position="1"/>
        <end position="12"/>
    </location>
</feature>
<evidence type="ECO:0000313" key="2">
    <source>
        <dbReference type="EMBL" id="RNI33690.1"/>
    </source>
</evidence>
<comment type="caution">
    <text evidence="2">The sequence shown here is derived from an EMBL/GenBank/DDBJ whole genome shotgun (WGS) entry which is preliminary data.</text>
</comment>
<dbReference type="EMBL" id="RJJR01000017">
    <property type="protein sequence ID" value="RNI33690.1"/>
    <property type="molecule type" value="Genomic_DNA"/>
</dbReference>
<dbReference type="AlphaFoldDB" id="A0A3M9N7A9"/>
<dbReference type="Proteomes" id="UP000267223">
    <property type="component" value="Unassembled WGS sequence"/>
</dbReference>
<dbReference type="PANTHER" id="PTHR30565">
    <property type="entry name" value="PROTEIN YCIF"/>
    <property type="match status" value="1"/>
</dbReference>
<name>A0A3M9N7A9_9BACT</name>
<dbReference type="Gene3D" id="1.20.1260.10">
    <property type="match status" value="1"/>
</dbReference>
<reference evidence="2 3" key="1">
    <citation type="submission" date="2018-11" db="EMBL/GenBank/DDBJ databases">
        <title>Draft genome sequence of Ferruginibacter sp. BO-59.</title>
        <authorList>
            <person name="Im W.T."/>
        </authorList>
    </citation>
    <scope>NUCLEOTIDE SEQUENCE [LARGE SCALE GENOMIC DNA]</scope>
    <source>
        <strain evidence="2 3">BO-59</strain>
    </source>
</reference>
<keyword evidence="3" id="KW-1185">Reference proteome</keyword>
<accession>A0A3M9N7A9</accession>
<dbReference type="OrthoDB" id="9795056at2"/>
<feature type="region of interest" description="Disordered" evidence="1">
    <location>
        <begin position="1"/>
        <end position="21"/>
    </location>
</feature>
<organism evidence="2 3">
    <name type="scientific">Hanamia caeni</name>
    <dbReference type="NCBI Taxonomy" id="2294116"/>
    <lineage>
        <taxon>Bacteria</taxon>
        <taxon>Pseudomonadati</taxon>
        <taxon>Bacteroidota</taxon>
        <taxon>Chitinophagia</taxon>
        <taxon>Chitinophagales</taxon>
        <taxon>Chitinophagaceae</taxon>
        <taxon>Hanamia</taxon>
    </lineage>
</organism>
<gene>
    <name evidence="2" type="ORF">EFY79_18225</name>
</gene>
<protein>
    <submittedName>
        <fullName evidence="2">Ferritin-like domain-containing protein</fullName>
    </submittedName>
</protein>
<dbReference type="InterPro" id="IPR010287">
    <property type="entry name" value="DUF892_YciF-like"/>
</dbReference>
<dbReference type="CDD" id="cd07909">
    <property type="entry name" value="YciF"/>
    <property type="match status" value="1"/>
</dbReference>
<dbReference type="InterPro" id="IPR009078">
    <property type="entry name" value="Ferritin-like_SF"/>
</dbReference>
<evidence type="ECO:0000256" key="1">
    <source>
        <dbReference type="SAM" id="MobiDB-lite"/>
    </source>
</evidence>
<sequence>MNSKTNNTNSQTKSKKSSKANESMLEEFFIDELKDIYWAEKHLVKTLPKMQKAATTEELKNAFAEHLEVTKEHVSRLEQVFEMLGEKAVAKKCEAMEGITKEGEDIIAETEKGTATRDVGLILAGQKVEHYEIATYGGLAQLARTLSHNDVAKVFEKTLSEEKEADQLLTSVAENNVNYEAAEEVE</sequence>
<dbReference type="Pfam" id="PF05974">
    <property type="entry name" value="DUF892"/>
    <property type="match status" value="1"/>
</dbReference>
<dbReference type="RefSeq" id="WP_123122176.1">
    <property type="nucleotide sequence ID" value="NZ_RJJR01000017.1"/>
</dbReference>